<proteinExistence type="predicted"/>
<feature type="compositionally biased region" description="Polar residues" evidence="1">
    <location>
        <begin position="58"/>
        <end position="67"/>
    </location>
</feature>
<dbReference type="HOGENOM" id="CLU_1541345_0_0_1"/>
<name>Q16FX8_AEDAE</name>
<dbReference type="EMBL" id="CH478368">
    <property type="protein sequence ID" value="EAT33143.1"/>
    <property type="molecule type" value="Genomic_DNA"/>
</dbReference>
<reference evidence="2" key="1">
    <citation type="submission" date="2005-10" db="EMBL/GenBank/DDBJ databases">
        <authorList>
            <person name="Loftus B.J."/>
            <person name="Nene V.M."/>
            <person name="Hannick L.I."/>
            <person name="Bidwell S."/>
            <person name="Haas B."/>
            <person name="Amedeo P."/>
            <person name="Orvis J."/>
            <person name="Wortman J.R."/>
            <person name="White O.R."/>
            <person name="Salzberg S."/>
            <person name="Shumway M."/>
            <person name="Koo H."/>
            <person name="Zhao Y."/>
            <person name="Holmes M."/>
            <person name="Miller J."/>
            <person name="Schatz M."/>
            <person name="Pop M."/>
            <person name="Pai G."/>
            <person name="Utterback T."/>
            <person name="Rogers Y.-H."/>
            <person name="Kravitz S."/>
            <person name="Fraser C.M."/>
        </authorList>
    </citation>
    <scope>NUCLEOTIDE SEQUENCE</scope>
    <source>
        <strain evidence="2">Liverpool</strain>
    </source>
</reference>
<feature type="region of interest" description="Disordered" evidence="1">
    <location>
        <begin position="58"/>
        <end position="82"/>
    </location>
</feature>
<evidence type="ECO:0000256" key="1">
    <source>
        <dbReference type="SAM" id="MobiDB-lite"/>
    </source>
</evidence>
<dbReference type="PaxDb" id="7159-AAEL014599-PA"/>
<reference evidence="2" key="3">
    <citation type="submission" date="2012-09" db="EMBL/GenBank/DDBJ databases">
        <authorList>
            <consortium name="VectorBase"/>
        </authorList>
    </citation>
    <scope>NUCLEOTIDE SEQUENCE</scope>
    <source>
        <strain evidence="2">Liverpool</strain>
    </source>
</reference>
<accession>Q16FX8</accession>
<sequence length="174" mass="19297">MADTDRGRGRRQEDVMPISFVIISCKKKNNIRTGAKQIPTSRQLHKFICSSLLANSRRQQQQDTQLPARQRKQPASIRNKIQQRHRRVVGLFALRNRTSSGRLPILLNKVCCGGSIAGARANDSSLSIRAVSVQIEPKSARGNPIKGASKPARASKFEFGRGAQRSGHGYRVLN</sequence>
<evidence type="ECO:0000313" key="3">
    <source>
        <dbReference type="Proteomes" id="UP000682892"/>
    </source>
</evidence>
<gene>
    <name evidence="2" type="ORF">AaeL_AAEL014599</name>
</gene>
<dbReference type="Proteomes" id="UP000682892">
    <property type="component" value="Unassembled WGS sequence"/>
</dbReference>
<reference evidence="2" key="2">
    <citation type="journal article" date="2007" name="Science">
        <title>Genome sequence of Aedes aegypti, a major arbovirus vector.</title>
        <authorList>
            <person name="Nene V."/>
            <person name="Wortman J.R."/>
            <person name="Lawson D."/>
            <person name="Haas B."/>
            <person name="Kodira C."/>
            <person name="Tu Z.J."/>
            <person name="Loftus B."/>
            <person name="Xi Z."/>
            <person name="Megy K."/>
            <person name="Grabherr M."/>
            <person name="Ren Q."/>
            <person name="Zdobnov E.M."/>
            <person name="Lobo N.F."/>
            <person name="Campbell K.S."/>
            <person name="Brown S.E."/>
            <person name="Bonaldo M.F."/>
            <person name="Zhu J."/>
            <person name="Sinkins S.P."/>
            <person name="Hogenkamp D.G."/>
            <person name="Amedeo P."/>
            <person name="Arensburger P."/>
            <person name="Atkinson P.W."/>
            <person name="Bidwell S."/>
            <person name="Biedler J."/>
            <person name="Birney E."/>
            <person name="Bruggner R.V."/>
            <person name="Costas J."/>
            <person name="Coy M.R."/>
            <person name="Crabtree J."/>
            <person name="Crawford M."/>
            <person name="Debruyn B."/>
            <person name="Decaprio D."/>
            <person name="Eiglmeier K."/>
            <person name="Eisenstadt E."/>
            <person name="El-Dorry H."/>
            <person name="Gelbart W.M."/>
            <person name="Gomes S.L."/>
            <person name="Hammond M."/>
            <person name="Hannick L.I."/>
            <person name="Hogan J.R."/>
            <person name="Holmes M.H."/>
            <person name="Jaffe D."/>
            <person name="Johnston J.S."/>
            <person name="Kennedy R.C."/>
            <person name="Koo H."/>
            <person name="Kravitz S."/>
            <person name="Kriventseva E.V."/>
            <person name="Kulp D."/>
            <person name="Labutti K."/>
            <person name="Lee E."/>
            <person name="Li S."/>
            <person name="Lovin D.D."/>
            <person name="Mao C."/>
            <person name="Mauceli E."/>
            <person name="Menck C.F."/>
            <person name="Miller J.R."/>
            <person name="Montgomery P."/>
            <person name="Mori A."/>
            <person name="Nascimento A.L."/>
            <person name="Naveira H.F."/>
            <person name="Nusbaum C."/>
            <person name="O'leary S."/>
            <person name="Orvis J."/>
            <person name="Pertea M."/>
            <person name="Quesneville H."/>
            <person name="Reidenbach K.R."/>
            <person name="Rogers Y.H."/>
            <person name="Roth C.W."/>
            <person name="Schneider J.R."/>
            <person name="Schatz M."/>
            <person name="Shumway M."/>
            <person name="Stanke M."/>
            <person name="Stinson E.O."/>
            <person name="Tubio J.M."/>
            <person name="Vanzee J.P."/>
            <person name="Verjovski-Almeida S."/>
            <person name="Werner D."/>
            <person name="White O."/>
            <person name="Wyder S."/>
            <person name="Zeng Q."/>
            <person name="Zhao Q."/>
            <person name="Zhao Y."/>
            <person name="Hill C.A."/>
            <person name="Raikhel A.S."/>
            <person name="Soares M.B."/>
            <person name="Knudson D.L."/>
            <person name="Lee N.H."/>
            <person name="Galagan J."/>
            <person name="Salzberg S.L."/>
            <person name="Paulsen I.T."/>
            <person name="Dimopoulos G."/>
            <person name="Collins F.H."/>
            <person name="Birren B."/>
            <person name="Fraser-Liggett C.M."/>
            <person name="Severson D.W."/>
        </authorList>
    </citation>
    <scope>NUCLEOTIDE SEQUENCE [LARGE SCALE GENOMIC DNA]</scope>
    <source>
        <strain evidence="2">Liverpool</strain>
    </source>
</reference>
<dbReference type="AlphaFoldDB" id="Q16FX8"/>
<dbReference type="PROSITE" id="PS51257">
    <property type="entry name" value="PROKAR_LIPOPROTEIN"/>
    <property type="match status" value="1"/>
</dbReference>
<protein>
    <submittedName>
        <fullName evidence="2">AAEL014599-PA</fullName>
    </submittedName>
</protein>
<evidence type="ECO:0000313" key="2">
    <source>
        <dbReference type="EMBL" id="EAT33143.1"/>
    </source>
</evidence>
<organism evidence="2 3">
    <name type="scientific">Aedes aegypti</name>
    <name type="common">Yellowfever mosquito</name>
    <name type="synonym">Culex aegypti</name>
    <dbReference type="NCBI Taxonomy" id="7159"/>
    <lineage>
        <taxon>Eukaryota</taxon>
        <taxon>Metazoa</taxon>
        <taxon>Ecdysozoa</taxon>
        <taxon>Arthropoda</taxon>
        <taxon>Hexapoda</taxon>
        <taxon>Insecta</taxon>
        <taxon>Pterygota</taxon>
        <taxon>Neoptera</taxon>
        <taxon>Endopterygota</taxon>
        <taxon>Diptera</taxon>
        <taxon>Nematocera</taxon>
        <taxon>Culicoidea</taxon>
        <taxon>Culicidae</taxon>
        <taxon>Culicinae</taxon>
        <taxon>Aedini</taxon>
        <taxon>Aedes</taxon>
        <taxon>Stegomyia</taxon>
    </lineage>
</organism>